<evidence type="ECO:0000313" key="4">
    <source>
        <dbReference type="Proteomes" id="UP000029448"/>
    </source>
</evidence>
<proteinExistence type="predicted"/>
<dbReference type="PATRIC" id="fig|104102.7.peg.2730"/>
<feature type="region of interest" description="Disordered" evidence="1">
    <location>
        <begin position="67"/>
        <end position="88"/>
    </location>
</feature>
<dbReference type="Gene3D" id="3.10.290.30">
    <property type="entry name" value="MM3350-like"/>
    <property type="match status" value="1"/>
</dbReference>
<dbReference type="RefSeq" id="WP_052051477.1">
    <property type="nucleotide sequence ID" value="NZ_JACAOJ010000006.1"/>
</dbReference>
<protein>
    <recommendedName>
        <fullName evidence="2">Plasmid pRiA4b Orf3-like domain-containing protein</fullName>
    </recommendedName>
</protein>
<evidence type="ECO:0000313" key="3">
    <source>
        <dbReference type="EMBL" id="KGB21531.1"/>
    </source>
</evidence>
<evidence type="ECO:0000259" key="2">
    <source>
        <dbReference type="Pfam" id="PF07929"/>
    </source>
</evidence>
<reference evidence="3 4" key="1">
    <citation type="submission" date="2014-06" db="EMBL/GenBank/DDBJ databases">
        <title>Functional and comparative genomic analyses of the Drosophila gut microbiota identify candidate symbiosis factors.</title>
        <authorList>
            <person name="Newell P.D."/>
            <person name="Chaston J.M."/>
            <person name="Douglas A.E."/>
        </authorList>
    </citation>
    <scope>NUCLEOTIDE SEQUENCE [LARGE SCALE GENOMIC DNA]</scope>
    <source>
        <strain evidence="3 4">DmCS_006</strain>
    </source>
</reference>
<dbReference type="PANTHER" id="PTHR41878:SF1">
    <property type="entry name" value="TNPR PROTEIN"/>
    <property type="match status" value="1"/>
</dbReference>
<dbReference type="InterPro" id="IPR024047">
    <property type="entry name" value="MM3350-like_sf"/>
</dbReference>
<gene>
    <name evidence="3" type="ORF">AtDm6_2765</name>
</gene>
<name>A0A094ZG00_9PROT</name>
<sequence length="133" mass="15673">MRSKSFQYFYDFGDGWEHTVRIRTIIPADPKLSYPRLIEASGTRPPEDSGGPWGFAEKLEALTDPAHEYHESAEEELGEEYDPHAQPPVDWFQTRLDGLAKQWTTRQRMTKYPYVNASLCRRLRQVYVRLFIY</sequence>
<feature type="domain" description="Plasmid pRiA4b Orf3-like" evidence="2">
    <location>
        <begin position="3"/>
        <end position="85"/>
    </location>
</feature>
<dbReference type="STRING" id="104102.AtDm6_2765"/>
<accession>A0A094ZG00</accession>
<organism evidence="3 4">
    <name type="scientific">Acetobacter tropicalis</name>
    <dbReference type="NCBI Taxonomy" id="104102"/>
    <lineage>
        <taxon>Bacteria</taxon>
        <taxon>Pseudomonadati</taxon>
        <taxon>Pseudomonadota</taxon>
        <taxon>Alphaproteobacteria</taxon>
        <taxon>Acetobacterales</taxon>
        <taxon>Acetobacteraceae</taxon>
        <taxon>Acetobacter</taxon>
    </lineage>
</organism>
<dbReference type="GeneID" id="89479135"/>
<dbReference type="Proteomes" id="UP000029448">
    <property type="component" value="Unassembled WGS sequence"/>
</dbReference>
<evidence type="ECO:0000256" key="1">
    <source>
        <dbReference type="SAM" id="MobiDB-lite"/>
    </source>
</evidence>
<dbReference type="EMBL" id="JOKM01000098">
    <property type="protein sequence ID" value="KGB21531.1"/>
    <property type="molecule type" value="Genomic_DNA"/>
</dbReference>
<dbReference type="PANTHER" id="PTHR41878">
    <property type="entry name" value="LEXA REPRESSOR-RELATED"/>
    <property type="match status" value="1"/>
</dbReference>
<keyword evidence="4" id="KW-1185">Reference proteome</keyword>
<dbReference type="AlphaFoldDB" id="A0A094ZG00"/>
<dbReference type="InterPro" id="IPR012912">
    <property type="entry name" value="Plasmid_pRiA4b_Orf3-like"/>
</dbReference>
<comment type="caution">
    <text evidence="3">The sequence shown here is derived from an EMBL/GenBank/DDBJ whole genome shotgun (WGS) entry which is preliminary data.</text>
</comment>
<dbReference type="Pfam" id="PF07929">
    <property type="entry name" value="PRiA4_ORF3"/>
    <property type="match status" value="1"/>
</dbReference>
<dbReference type="SUPFAM" id="SSF159941">
    <property type="entry name" value="MM3350-like"/>
    <property type="match status" value="1"/>
</dbReference>